<keyword evidence="2" id="KW-0413">Isomerase</keyword>
<protein>
    <recommendedName>
        <fullName evidence="1">chorismate mutase</fullName>
        <ecNumber evidence="1">5.4.99.5</ecNumber>
    </recommendedName>
</protein>
<dbReference type="GO" id="GO:0004106">
    <property type="term" value="F:chorismate mutase activity"/>
    <property type="evidence" value="ECO:0007669"/>
    <property type="project" value="UniProtKB-EC"/>
</dbReference>
<proteinExistence type="predicted"/>
<sequence>MNDLGPPTEGDPLDLIRRDIDGIDKTLLSLFAQRLQLADKLATTKAPQGLPIRSGREVAMLRRLIAEAPAPLERELVLELWRALIGANVRRQRVVDVIVGGGRADPTRLFDVARRHFGSRTRISHVAEPQAALQKAAENPQSCVAVTPWPAAPGVGSWWPALSERRFHDLHLIAGLPLLGPATEDPEACVFAATPTDQAGNDITLLIAFDQHHRAQRALNEAGLTGKEVARSEPRVLLRIEGFVAVNDPRAGALTSYGVEGVRVLGSYARI</sequence>
<dbReference type="PANTHER" id="PTHR38041:SF1">
    <property type="entry name" value="CHORISMATE MUTASE"/>
    <property type="match status" value="1"/>
</dbReference>
<dbReference type="InterPro" id="IPR002701">
    <property type="entry name" value="CM_II_prokaryot"/>
</dbReference>
<dbReference type="GO" id="GO:0009697">
    <property type="term" value="P:salicylic acid biosynthetic process"/>
    <property type="evidence" value="ECO:0007669"/>
    <property type="project" value="TreeGrafter"/>
</dbReference>
<dbReference type="RefSeq" id="WP_158766869.1">
    <property type="nucleotide sequence ID" value="NZ_CP047045.1"/>
</dbReference>
<evidence type="ECO:0000313" key="5">
    <source>
        <dbReference type="Proteomes" id="UP000431269"/>
    </source>
</evidence>
<feature type="domain" description="Chorismate mutase" evidence="3">
    <location>
        <begin position="7"/>
        <end position="96"/>
    </location>
</feature>
<dbReference type="InterPro" id="IPR036263">
    <property type="entry name" value="Chorismate_II_sf"/>
</dbReference>
<evidence type="ECO:0000256" key="2">
    <source>
        <dbReference type="ARBA" id="ARBA00023235"/>
    </source>
</evidence>
<dbReference type="PROSITE" id="PS51168">
    <property type="entry name" value="CHORISMATE_MUT_2"/>
    <property type="match status" value="1"/>
</dbReference>
<dbReference type="InterPro" id="IPR036979">
    <property type="entry name" value="CM_dom_sf"/>
</dbReference>
<dbReference type="Pfam" id="PF01817">
    <property type="entry name" value="CM_2"/>
    <property type="match status" value="1"/>
</dbReference>
<reference evidence="5" key="1">
    <citation type="submission" date="2019-12" db="EMBL/GenBank/DDBJ databases">
        <title>Complete genome of Terracaulis silvestris 0127_4.</title>
        <authorList>
            <person name="Vieira S."/>
            <person name="Riedel T."/>
            <person name="Sproer C."/>
            <person name="Pascual J."/>
            <person name="Boedeker C."/>
            <person name="Overmann J."/>
        </authorList>
    </citation>
    <scope>NUCLEOTIDE SEQUENCE [LARGE SCALE GENOMIC DNA]</scope>
    <source>
        <strain evidence="5">0127_4</strain>
    </source>
</reference>
<evidence type="ECO:0000313" key="4">
    <source>
        <dbReference type="EMBL" id="QGZ96054.1"/>
    </source>
</evidence>
<dbReference type="Gene3D" id="1.20.59.10">
    <property type="entry name" value="Chorismate mutase"/>
    <property type="match status" value="1"/>
</dbReference>
<evidence type="ECO:0000256" key="1">
    <source>
        <dbReference type="ARBA" id="ARBA00012404"/>
    </source>
</evidence>
<dbReference type="PANTHER" id="PTHR38041">
    <property type="entry name" value="CHORISMATE MUTASE"/>
    <property type="match status" value="1"/>
</dbReference>
<dbReference type="Proteomes" id="UP000431269">
    <property type="component" value="Chromosome"/>
</dbReference>
<dbReference type="GO" id="GO:0046417">
    <property type="term" value="P:chorismate metabolic process"/>
    <property type="evidence" value="ECO:0007669"/>
    <property type="project" value="InterPro"/>
</dbReference>
<dbReference type="AlphaFoldDB" id="A0A6I6MU80"/>
<dbReference type="EC" id="5.4.99.5" evidence="1"/>
<dbReference type="SMART" id="SM00830">
    <property type="entry name" value="CM_2"/>
    <property type="match status" value="1"/>
</dbReference>
<keyword evidence="5" id="KW-1185">Reference proteome</keyword>
<dbReference type="SUPFAM" id="SSF48600">
    <property type="entry name" value="Chorismate mutase II"/>
    <property type="match status" value="1"/>
</dbReference>
<dbReference type="KEGG" id="tsv:DSM104635_02910"/>
<accession>A0A6I6MU80</accession>
<dbReference type="EMBL" id="CP047045">
    <property type="protein sequence ID" value="QGZ96054.1"/>
    <property type="molecule type" value="Genomic_DNA"/>
</dbReference>
<evidence type="ECO:0000259" key="3">
    <source>
        <dbReference type="PROSITE" id="PS51168"/>
    </source>
</evidence>
<dbReference type="InterPro" id="IPR051331">
    <property type="entry name" value="Chorismate_mutase-related"/>
</dbReference>
<organism evidence="4 5">
    <name type="scientific">Terricaulis silvestris</name>
    <dbReference type="NCBI Taxonomy" id="2686094"/>
    <lineage>
        <taxon>Bacteria</taxon>
        <taxon>Pseudomonadati</taxon>
        <taxon>Pseudomonadota</taxon>
        <taxon>Alphaproteobacteria</taxon>
        <taxon>Caulobacterales</taxon>
        <taxon>Caulobacteraceae</taxon>
        <taxon>Terricaulis</taxon>
    </lineage>
</organism>
<name>A0A6I6MU80_9CAUL</name>
<gene>
    <name evidence="4" type="ORF">DSM104635_02910</name>
</gene>